<accession>A0A1F4RX46</accession>
<dbReference type="InterPro" id="IPR058637">
    <property type="entry name" value="YknX-like_C"/>
</dbReference>
<sequence>MSKKIIIRILILFLILFIGYRVVSRLTSGKKVEQEEKSIPVILKNPEIGSILQKISLTGDIKGETEVAIRPKTAGRVAEIYVKEGDYVKSGDKLLSYVEGISPNDELYNDVVTFSPISGVVGLQQIRLGEQIISQAGSINPVFTIYSINSVKVYVDVPEKDYPKVKKGTTAEIMLDAYPERVFPGKVGNLRPVIDPQTRTAQAEIIILNPGKVIRPGMFSRVYLILERKDNVLTLPADAILGLETKYVFVNKNGIATKKNVEIGLEEEGLVAILSGISSSDEVIVVGQRVVEEGSNLEVVYE</sequence>
<dbReference type="FunFam" id="2.40.30.170:FF:000010">
    <property type="entry name" value="Efflux RND transporter periplasmic adaptor subunit"/>
    <property type="match status" value="1"/>
</dbReference>
<evidence type="ECO:0008006" key="7">
    <source>
        <dbReference type="Google" id="ProtNLM"/>
    </source>
</evidence>
<gene>
    <name evidence="5" type="ORF">A2290_01025</name>
</gene>
<dbReference type="NCBIfam" id="TIGR01730">
    <property type="entry name" value="RND_mfp"/>
    <property type="match status" value="1"/>
</dbReference>
<dbReference type="EMBL" id="MEUA01000067">
    <property type="protein sequence ID" value="OGC12751.1"/>
    <property type="molecule type" value="Genomic_DNA"/>
</dbReference>
<comment type="similarity">
    <text evidence="1">Belongs to the membrane fusion protein (MFP) (TC 8.A.1) family.</text>
</comment>
<dbReference type="Gene3D" id="2.40.50.100">
    <property type="match status" value="1"/>
</dbReference>
<dbReference type="AlphaFoldDB" id="A0A1F4RX46"/>
<dbReference type="GO" id="GO:1990281">
    <property type="term" value="C:efflux pump complex"/>
    <property type="evidence" value="ECO:0007669"/>
    <property type="project" value="TreeGrafter"/>
</dbReference>
<feature type="domain" description="CusB-like beta-barrel" evidence="3">
    <location>
        <begin position="153"/>
        <end position="224"/>
    </location>
</feature>
<organism evidence="5 6">
    <name type="scientific">candidate division WOR-1 bacterium RIFOXYB2_FULL_36_35</name>
    <dbReference type="NCBI Taxonomy" id="1802578"/>
    <lineage>
        <taxon>Bacteria</taxon>
        <taxon>Bacillati</taxon>
        <taxon>Saganbacteria</taxon>
    </lineage>
</organism>
<dbReference type="PANTHER" id="PTHR30469">
    <property type="entry name" value="MULTIDRUG RESISTANCE PROTEIN MDTA"/>
    <property type="match status" value="1"/>
</dbReference>
<dbReference type="SUPFAM" id="SSF111369">
    <property type="entry name" value="HlyD-like secretion proteins"/>
    <property type="match status" value="1"/>
</dbReference>
<dbReference type="Gene3D" id="2.40.420.20">
    <property type="match status" value="1"/>
</dbReference>
<dbReference type="Pfam" id="PF25989">
    <property type="entry name" value="YknX_C"/>
    <property type="match status" value="1"/>
</dbReference>
<dbReference type="InterPro" id="IPR058792">
    <property type="entry name" value="Beta-barrel_RND_2"/>
</dbReference>
<dbReference type="Pfam" id="PF25917">
    <property type="entry name" value="BSH_RND"/>
    <property type="match status" value="1"/>
</dbReference>
<proteinExistence type="inferred from homology"/>
<dbReference type="GO" id="GO:0015562">
    <property type="term" value="F:efflux transmembrane transporter activity"/>
    <property type="evidence" value="ECO:0007669"/>
    <property type="project" value="TreeGrafter"/>
</dbReference>
<evidence type="ECO:0000259" key="2">
    <source>
        <dbReference type="Pfam" id="PF25917"/>
    </source>
</evidence>
<evidence type="ECO:0000256" key="1">
    <source>
        <dbReference type="ARBA" id="ARBA00009477"/>
    </source>
</evidence>
<feature type="domain" description="Multidrug resistance protein MdtA-like barrel-sandwich hybrid" evidence="2">
    <location>
        <begin position="66"/>
        <end position="135"/>
    </location>
</feature>
<evidence type="ECO:0000313" key="6">
    <source>
        <dbReference type="Proteomes" id="UP000177905"/>
    </source>
</evidence>
<dbReference type="Pfam" id="PF25954">
    <property type="entry name" value="Beta-barrel_RND_2"/>
    <property type="match status" value="1"/>
</dbReference>
<dbReference type="Gene3D" id="2.40.30.170">
    <property type="match status" value="1"/>
</dbReference>
<dbReference type="Proteomes" id="UP000177905">
    <property type="component" value="Unassembled WGS sequence"/>
</dbReference>
<evidence type="ECO:0000259" key="3">
    <source>
        <dbReference type="Pfam" id="PF25954"/>
    </source>
</evidence>
<dbReference type="InterPro" id="IPR058625">
    <property type="entry name" value="MdtA-like_BSH"/>
</dbReference>
<comment type="caution">
    <text evidence="5">The sequence shown here is derived from an EMBL/GenBank/DDBJ whole genome shotgun (WGS) entry which is preliminary data.</text>
</comment>
<protein>
    <recommendedName>
        <fullName evidence="7">RND efflux pump membrane fusion protein barrel-sandwich domain-containing protein</fullName>
    </recommendedName>
</protein>
<feature type="domain" description="YknX-like C-terminal permuted SH3-like" evidence="4">
    <location>
        <begin position="232"/>
        <end position="298"/>
    </location>
</feature>
<reference evidence="5 6" key="1">
    <citation type="journal article" date="2016" name="Nat. Commun.">
        <title>Thousands of microbial genomes shed light on interconnected biogeochemical processes in an aquifer system.</title>
        <authorList>
            <person name="Anantharaman K."/>
            <person name="Brown C.T."/>
            <person name="Hug L.A."/>
            <person name="Sharon I."/>
            <person name="Castelle C.J."/>
            <person name="Probst A.J."/>
            <person name="Thomas B.C."/>
            <person name="Singh A."/>
            <person name="Wilkins M.J."/>
            <person name="Karaoz U."/>
            <person name="Brodie E.L."/>
            <person name="Williams K.H."/>
            <person name="Hubbard S.S."/>
            <person name="Banfield J.F."/>
        </authorList>
    </citation>
    <scope>NUCLEOTIDE SEQUENCE [LARGE SCALE GENOMIC DNA]</scope>
</reference>
<evidence type="ECO:0000313" key="5">
    <source>
        <dbReference type="EMBL" id="OGC12751.1"/>
    </source>
</evidence>
<dbReference type="InterPro" id="IPR006143">
    <property type="entry name" value="RND_pump_MFP"/>
</dbReference>
<name>A0A1F4RX46_UNCSA</name>
<evidence type="ECO:0000259" key="4">
    <source>
        <dbReference type="Pfam" id="PF25989"/>
    </source>
</evidence>